<dbReference type="InterPro" id="IPR006620">
    <property type="entry name" value="Pro_4_hyd_alph"/>
</dbReference>
<evidence type="ECO:0000256" key="4">
    <source>
        <dbReference type="ARBA" id="ARBA00022833"/>
    </source>
</evidence>
<keyword evidence="2" id="KW-0479">Metal-binding</keyword>
<keyword evidence="3 11" id="KW-0863">Zinc-finger</keyword>
<proteinExistence type="predicted"/>
<sequence length="764" mass="85006">ALVDVHAIRAFARRTNYTALFYKSDRSCWNVQRSIHIDLRLHPKEQVSLDPEDSYSKSSSHHSVQPKRSSSALLHSHPSVTNLLEVNNESVSSQQRTTSITHSSFSASELCSSLEIVSTESNCGGRSASLPSSSYFHSLMGASSHKKGCAFCGVPNAPNGAPLLRCQHCDMVAYCGEEHQKFDWKRHKPLCKTVQSQLSRCKGQSARVQFHLFVPSSPPTANITPDSPAKGTTGECASASCSSSPSLSDDSPKCPLQRAHSNSILATVPSASPDCTSHSRVDSRESIQSPHRIVDTSDPDIQIIESTSNMRSQRAARKRPQHPVQTRILIDHSLNVPYKTTLQEHLKAFASSGLAFNQQQAVALRLMTIAEHVIRALNEYGWAQVDNFLGLAHCRHLYQETEKLRQRGLFSAGQLMANKFGSHSHDIRSDEIYWFESGDERAQDAVTIRLLVSMIDSIIVHLNGRVPYKISGRSRAMVAIYPSNGTRYVKHVDNPLRDGRCVTSIYYSNENWNVNQHGGMLRLYPETSAVPVDISPQADRLVLFWSDRRNPHEVMPTFKNRFAVTIWYFDESEKMAALEKKRQEDTKNVIAKRSDHVDRPQTNTGMVPKQRSTEVPEPPAAKFKVEAPSAPSSFSGKLTSHFSANALQGFAENPNAVKTVIAEEQKKIEISEGASSFEENFMFSHSSGAIPSRFHGLLNVLPTINPSYRYILLLFTICQQNIQNYSFCRTMHSNGSLIDYSSGNQESVLRIESGNTSTKSEATI</sequence>
<dbReference type="GO" id="GO:0031418">
    <property type="term" value="F:L-ascorbic acid binding"/>
    <property type="evidence" value="ECO:0007669"/>
    <property type="project" value="UniProtKB-KW"/>
</dbReference>
<evidence type="ECO:0000256" key="11">
    <source>
        <dbReference type="PROSITE-ProRule" id="PRU00134"/>
    </source>
</evidence>
<dbReference type="InterPro" id="IPR005123">
    <property type="entry name" value="Oxoglu/Fe-dep_dioxygenase_dom"/>
</dbReference>
<accession>A0A9J2PRR6</accession>
<evidence type="ECO:0000313" key="16">
    <source>
        <dbReference type="WBParaSite" id="ALUE_0001266701-mRNA-1"/>
    </source>
</evidence>
<dbReference type="PROSITE" id="PS50865">
    <property type="entry name" value="ZF_MYND_2"/>
    <property type="match status" value="1"/>
</dbReference>
<keyword evidence="4" id="KW-0862">Zinc</keyword>
<dbReference type="InterPro" id="IPR002893">
    <property type="entry name" value="Znf_MYND"/>
</dbReference>
<evidence type="ECO:0000256" key="6">
    <source>
        <dbReference type="ARBA" id="ARBA00022964"/>
    </source>
</evidence>
<feature type="domain" description="MYND-type" evidence="13">
    <location>
        <begin position="149"/>
        <end position="191"/>
    </location>
</feature>
<dbReference type="Gene3D" id="6.10.140.2220">
    <property type="match status" value="1"/>
</dbReference>
<evidence type="ECO:0000256" key="5">
    <source>
        <dbReference type="ARBA" id="ARBA00022896"/>
    </source>
</evidence>
<dbReference type="EC" id="1.14.11.29" evidence="9"/>
<dbReference type="InterPro" id="IPR051559">
    <property type="entry name" value="HIF_prolyl_hydroxylases"/>
</dbReference>
<comment type="cofactor">
    <cofactor evidence="1">
        <name>L-ascorbate</name>
        <dbReference type="ChEBI" id="CHEBI:38290"/>
    </cofactor>
</comment>
<feature type="region of interest" description="Disordered" evidence="12">
    <location>
        <begin position="265"/>
        <end position="290"/>
    </location>
</feature>
<evidence type="ECO:0000256" key="8">
    <source>
        <dbReference type="ARBA" id="ARBA00023004"/>
    </source>
</evidence>
<keyword evidence="5" id="KW-0847">Vitamin C</keyword>
<dbReference type="SMART" id="SM00702">
    <property type="entry name" value="P4Hc"/>
    <property type="match status" value="1"/>
</dbReference>
<dbReference type="GO" id="GO:0160082">
    <property type="term" value="F:hypoxia-inducible factor-proline dioxygenase activity"/>
    <property type="evidence" value="ECO:0007669"/>
    <property type="project" value="UniProtKB-EC"/>
</dbReference>
<dbReference type="AlphaFoldDB" id="A0A9J2PRR6"/>
<comment type="catalytic activity">
    <reaction evidence="10">
        <text>L-prolyl-[hypoxia-inducible factor alpha subunit] + 2-oxoglutarate + O2 = trans-4-hydroxy-L-prolyl-[hypoxia-inducible factor alpha subunit] + succinate + CO2</text>
        <dbReference type="Rhea" id="RHEA:48400"/>
        <dbReference type="Rhea" id="RHEA-COMP:12093"/>
        <dbReference type="Rhea" id="RHEA-COMP:12094"/>
        <dbReference type="ChEBI" id="CHEBI:15379"/>
        <dbReference type="ChEBI" id="CHEBI:16526"/>
        <dbReference type="ChEBI" id="CHEBI:16810"/>
        <dbReference type="ChEBI" id="CHEBI:30031"/>
        <dbReference type="ChEBI" id="CHEBI:50342"/>
        <dbReference type="ChEBI" id="CHEBI:61965"/>
        <dbReference type="EC" id="1.14.11.29"/>
    </reaction>
</comment>
<dbReference type="GO" id="GO:0008270">
    <property type="term" value="F:zinc ion binding"/>
    <property type="evidence" value="ECO:0007669"/>
    <property type="project" value="UniProtKB-KW"/>
</dbReference>
<evidence type="ECO:0000256" key="12">
    <source>
        <dbReference type="SAM" id="MobiDB-lite"/>
    </source>
</evidence>
<protein>
    <recommendedName>
        <fullName evidence="9">hypoxia-inducible factor-proline dioxygenase</fullName>
        <ecNumber evidence="9">1.14.11.29</ecNumber>
    </recommendedName>
</protein>
<keyword evidence="7" id="KW-0560">Oxidoreductase</keyword>
<organism evidence="15 16">
    <name type="scientific">Ascaris lumbricoides</name>
    <name type="common">Giant roundworm</name>
    <dbReference type="NCBI Taxonomy" id="6252"/>
    <lineage>
        <taxon>Eukaryota</taxon>
        <taxon>Metazoa</taxon>
        <taxon>Ecdysozoa</taxon>
        <taxon>Nematoda</taxon>
        <taxon>Chromadorea</taxon>
        <taxon>Rhabditida</taxon>
        <taxon>Spirurina</taxon>
        <taxon>Ascaridomorpha</taxon>
        <taxon>Ascaridoidea</taxon>
        <taxon>Ascarididae</taxon>
        <taxon>Ascaris</taxon>
    </lineage>
</organism>
<evidence type="ECO:0000256" key="2">
    <source>
        <dbReference type="ARBA" id="ARBA00022723"/>
    </source>
</evidence>
<dbReference type="WBParaSite" id="ALUE_0001266701-mRNA-1">
    <property type="protein sequence ID" value="ALUE_0001266701-mRNA-1"/>
    <property type="gene ID" value="ALUE_0001266701"/>
</dbReference>
<dbReference type="Pfam" id="PF13640">
    <property type="entry name" value="2OG-FeII_Oxy_3"/>
    <property type="match status" value="1"/>
</dbReference>
<evidence type="ECO:0000256" key="7">
    <source>
        <dbReference type="ARBA" id="ARBA00023002"/>
    </source>
</evidence>
<evidence type="ECO:0000256" key="1">
    <source>
        <dbReference type="ARBA" id="ARBA00001961"/>
    </source>
</evidence>
<dbReference type="Gene3D" id="2.60.120.620">
    <property type="entry name" value="q2cbj1_9rhob like domain"/>
    <property type="match status" value="1"/>
</dbReference>
<evidence type="ECO:0000256" key="3">
    <source>
        <dbReference type="ARBA" id="ARBA00022771"/>
    </source>
</evidence>
<dbReference type="Pfam" id="PF01753">
    <property type="entry name" value="zf-MYND"/>
    <property type="match status" value="1"/>
</dbReference>
<evidence type="ECO:0000256" key="9">
    <source>
        <dbReference type="ARBA" id="ARBA00039004"/>
    </source>
</evidence>
<feature type="compositionally biased region" description="Polar residues" evidence="12">
    <location>
        <begin position="265"/>
        <end position="276"/>
    </location>
</feature>
<dbReference type="GO" id="GO:0008198">
    <property type="term" value="F:ferrous iron binding"/>
    <property type="evidence" value="ECO:0007669"/>
    <property type="project" value="TreeGrafter"/>
</dbReference>
<evidence type="ECO:0000313" key="15">
    <source>
        <dbReference type="Proteomes" id="UP000036681"/>
    </source>
</evidence>
<keyword evidence="6" id="KW-0223">Dioxygenase</keyword>
<dbReference type="Proteomes" id="UP000036681">
    <property type="component" value="Unplaced"/>
</dbReference>
<dbReference type="PANTHER" id="PTHR12907">
    <property type="entry name" value="EGL NINE HOMOLOG-RELATED"/>
    <property type="match status" value="1"/>
</dbReference>
<evidence type="ECO:0000259" key="13">
    <source>
        <dbReference type="PROSITE" id="PS50865"/>
    </source>
</evidence>
<keyword evidence="15" id="KW-1185">Reference proteome</keyword>
<evidence type="ECO:0000259" key="14">
    <source>
        <dbReference type="PROSITE" id="PS51471"/>
    </source>
</evidence>
<dbReference type="SUPFAM" id="SSF144232">
    <property type="entry name" value="HIT/MYND zinc finger-like"/>
    <property type="match status" value="1"/>
</dbReference>
<evidence type="ECO:0000256" key="10">
    <source>
        <dbReference type="ARBA" id="ARBA00049134"/>
    </source>
</evidence>
<feature type="domain" description="Fe2OG dioxygenase" evidence="14">
    <location>
        <begin position="472"/>
        <end position="570"/>
    </location>
</feature>
<name>A0A9J2PRR6_ASCLU</name>
<keyword evidence="8" id="KW-0408">Iron</keyword>
<dbReference type="PANTHER" id="PTHR12907:SF26">
    <property type="entry name" value="HIF PROLYL HYDROXYLASE, ISOFORM C"/>
    <property type="match status" value="1"/>
</dbReference>
<dbReference type="InterPro" id="IPR044862">
    <property type="entry name" value="Pro_4_hyd_alph_FE2OG_OXY"/>
</dbReference>
<dbReference type="GO" id="GO:0071456">
    <property type="term" value="P:cellular response to hypoxia"/>
    <property type="evidence" value="ECO:0007669"/>
    <property type="project" value="TreeGrafter"/>
</dbReference>
<reference evidence="16" key="1">
    <citation type="submission" date="2023-03" db="UniProtKB">
        <authorList>
            <consortium name="WormBaseParasite"/>
        </authorList>
    </citation>
    <scope>IDENTIFICATION</scope>
</reference>
<feature type="region of interest" description="Disordered" evidence="12">
    <location>
        <begin position="48"/>
        <end position="72"/>
    </location>
</feature>
<dbReference type="PROSITE" id="PS51471">
    <property type="entry name" value="FE2OG_OXY"/>
    <property type="match status" value="1"/>
</dbReference>